<proteinExistence type="predicted"/>
<dbReference type="SMART" id="SM00642">
    <property type="entry name" value="Aamy"/>
    <property type="match status" value="1"/>
</dbReference>
<organism evidence="2 3">
    <name type="scientific">Faecalicatena faecalis</name>
    <dbReference type="NCBI Taxonomy" id="2726362"/>
    <lineage>
        <taxon>Bacteria</taxon>
        <taxon>Bacillati</taxon>
        <taxon>Bacillota</taxon>
        <taxon>Clostridia</taxon>
        <taxon>Lachnospirales</taxon>
        <taxon>Lachnospiraceae</taxon>
        <taxon>Faecalicatena</taxon>
    </lineage>
</organism>
<reference evidence="2 3" key="1">
    <citation type="submission" date="2021-06" db="EMBL/GenBank/DDBJ databases">
        <title>Faecalicatena sp. nov. isolated from porcine feces.</title>
        <authorList>
            <person name="Oh B.S."/>
            <person name="Lee J.H."/>
        </authorList>
    </citation>
    <scope>NUCLEOTIDE SEQUENCE [LARGE SCALE GENOMIC DNA]</scope>
    <source>
        <strain evidence="2 3">AGMB00832</strain>
    </source>
</reference>
<name>A0ABS6D8M0_9FIRM</name>
<dbReference type="PANTHER" id="PTHR43002">
    <property type="entry name" value="GLYCOGEN DEBRANCHING ENZYME"/>
    <property type="match status" value="1"/>
</dbReference>
<accession>A0ABS6D8M0</accession>
<dbReference type="Proteomes" id="UP000723714">
    <property type="component" value="Unassembled WGS sequence"/>
</dbReference>
<dbReference type="EMBL" id="JABACJ020000025">
    <property type="protein sequence ID" value="MBU3877954.1"/>
    <property type="molecule type" value="Genomic_DNA"/>
</dbReference>
<dbReference type="RefSeq" id="WP_216244516.1">
    <property type="nucleotide sequence ID" value="NZ_JABACJ020000025.1"/>
</dbReference>
<evidence type="ECO:0000313" key="2">
    <source>
        <dbReference type="EMBL" id="MBU3877954.1"/>
    </source>
</evidence>
<dbReference type="CDD" id="cd11234">
    <property type="entry name" value="E_set_GDE_N"/>
    <property type="match status" value="1"/>
</dbReference>
<evidence type="ECO:0000313" key="3">
    <source>
        <dbReference type="Proteomes" id="UP000723714"/>
    </source>
</evidence>
<comment type="caution">
    <text evidence="2">The sequence shown here is derived from an EMBL/GenBank/DDBJ whole genome shotgun (WGS) entry which is preliminary data.</text>
</comment>
<keyword evidence="3" id="KW-1185">Reference proteome</keyword>
<sequence length="587" mass="66675">MREVQGYPHPLGVTIGKDRMNFAAAVPEGKPCQLMLYRSGMEEPEHVFDLPAEKAVGEVRFLALEGLDAGEYEYLYQVDGKPWIDPYVKELAGHHIFGQKEKLSDGHLRGKVSIGDFDWEDDQRLLIPYHEVIAYSLHVRGFTMHSSSKVKHKGTFLGIVEKIPYLKELGINQIQCMPVYEFEEYHGNYQNYWGYGRGLYFAPKAAYSASGCAACELKEMVRACHSAGIEVVLETPFAAGILPQMALECLRYYMLEYHIDGFVVNPYNVPWEMLTRDPLLKGVKIMKKEDGFQNVMRRFLKGDEGMVNDVIWALRHNTNEDGCCNYITTHTGFTLADLVSYDGKHNEANGENNQDGPDYNYSWNCGVEGPSRKKTVTQLRRNQVRNAFFLLLLAQGTPCLLAGDEFGNTQSGNNNVYCQDNELSWLNWNKLKNQEALFKYVKALIALRSSHPVLHRSDLLSGLDQTACGTPDVSYHGENAWRIPAEIASRQLGILYSGNGLGDQDCFIAYNMHWETHAFALPTLGKRKRWYQAMGTQEGVLEEEKLLEDQKMMELAPRSIVLLLGRETKEEVKCGQGNRKEEGYKRK</sequence>
<evidence type="ECO:0000259" key="1">
    <source>
        <dbReference type="SMART" id="SM00642"/>
    </source>
</evidence>
<gene>
    <name evidence="2" type="ORF">HGO97_019310</name>
</gene>
<feature type="domain" description="Glycosyl hydrolase family 13 catalytic" evidence="1">
    <location>
        <begin position="136"/>
        <end position="448"/>
    </location>
</feature>
<dbReference type="InterPro" id="IPR006047">
    <property type="entry name" value="GH13_cat_dom"/>
</dbReference>
<protein>
    <submittedName>
        <fullName evidence="2">Glycogen debranching protein</fullName>
    </submittedName>
</protein>